<dbReference type="PANTHER" id="PTHR10658">
    <property type="entry name" value="PHOSPHATIDYLINOSITOL TRANSFER PROTEIN"/>
    <property type="match status" value="1"/>
</dbReference>
<dbReference type="InterPro" id="IPR001666">
    <property type="entry name" value="PI_transfer"/>
</dbReference>
<evidence type="ECO:0000259" key="1">
    <source>
        <dbReference type="Pfam" id="PF02121"/>
    </source>
</evidence>
<dbReference type="PANTHER" id="PTHR10658:SF11">
    <property type="entry name" value="VIBRATOR, ISOFORM B"/>
    <property type="match status" value="1"/>
</dbReference>
<dbReference type="EMBL" id="GECZ01029576">
    <property type="protein sequence ID" value="JAS40193.1"/>
    <property type="molecule type" value="Transcribed_RNA"/>
</dbReference>
<dbReference type="GO" id="GO:0071944">
    <property type="term" value="C:cell periphery"/>
    <property type="evidence" value="ECO:0007669"/>
    <property type="project" value="UniProtKB-ARBA"/>
</dbReference>
<dbReference type="Pfam" id="PF02121">
    <property type="entry name" value="IP_trans"/>
    <property type="match status" value="1"/>
</dbReference>
<dbReference type="InterPro" id="IPR023393">
    <property type="entry name" value="START-like_dom_sf"/>
</dbReference>
<dbReference type="GO" id="GO:0008526">
    <property type="term" value="F:phosphatidylinositol transfer activity"/>
    <property type="evidence" value="ECO:0007669"/>
    <property type="project" value="TreeGrafter"/>
</dbReference>
<dbReference type="PRINTS" id="PR00391">
    <property type="entry name" value="PITRANSFER"/>
</dbReference>
<evidence type="ECO:0000313" key="2">
    <source>
        <dbReference type="EMBL" id="JAS40193.1"/>
    </source>
</evidence>
<feature type="domain" description="Phosphatidylinositol transfer protein N-terminal" evidence="1">
    <location>
        <begin position="20"/>
        <end position="270"/>
    </location>
</feature>
<sequence>MPAVNNNSGRIHEMNQFCAMLIHEYRVILPMTVEQYQVAQLYTIADMSRSETGGGEGIEILKNEPFSNHSLLGGMYTAGQYTLKIYHVQKKIPTLIKLIVPKGSLKIYEECWNTYPYSKTVLTNPGLMKDGFELTIESLHLNDRGEKYNVHHLPPELLKQRQVTTIDIANDNVGRKDYDPSFDPKTFHSEKSGQGPLTDNWLETVTPVMTCYKLVTANFKWFGLQRRVEKFLQKFEQRLFTVFHRRLFCLSDQWYDLTMADVRDIEEESKVVLDREMKSANLRGTSTYSF</sequence>
<dbReference type="GO" id="GO:0035091">
    <property type="term" value="F:phosphatidylinositol binding"/>
    <property type="evidence" value="ECO:0007669"/>
    <property type="project" value="TreeGrafter"/>
</dbReference>
<dbReference type="FunFam" id="3.30.530.20:FF:000028">
    <property type="entry name" value="Phosphatidylinositol transfer protein 5"/>
    <property type="match status" value="1"/>
</dbReference>
<organism evidence="2">
    <name type="scientific">Cuerna arida</name>
    <dbReference type="NCBI Taxonomy" id="1464854"/>
    <lineage>
        <taxon>Eukaryota</taxon>
        <taxon>Metazoa</taxon>
        <taxon>Ecdysozoa</taxon>
        <taxon>Arthropoda</taxon>
        <taxon>Hexapoda</taxon>
        <taxon>Insecta</taxon>
        <taxon>Pterygota</taxon>
        <taxon>Neoptera</taxon>
        <taxon>Paraneoptera</taxon>
        <taxon>Hemiptera</taxon>
        <taxon>Auchenorrhyncha</taxon>
        <taxon>Membracoidea</taxon>
        <taxon>Cicadellidae</taxon>
        <taxon>Cicadellinae</taxon>
        <taxon>Proconiini</taxon>
        <taxon>Cuerna</taxon>
    </lineage>
</organism>
<protein>
    <recommendedName>
        <fullName evidence="1">Phosphatidylinositol transfer protein N-terminal domain-containing protein</fullName>
    </recommendedName>
</protein>
<dbReference type="Gene3D" id="3.30.530.20">
    <property type="match status" value="1"/>
</dbReference>
<dbReference type="GO" id="GO:0031210">
    <property type="term" value="F:phosphatidylcholine binding"/>
    <property type="evidence" value="ECO:0007669"/>
    <property type="project" value="TreeGrafter"/>
</dbReference>
<dbReference type="GO" id="GO:0005737">
    <property type="term" value="C:cytoplasm"/>
    <property type="evidence" value="ECO:0007669"/>
    <property type="project" value="UniProtKB-ARBA"/>
</dbReference>
<dbReference type="GO" id="GO:0008525">
    <property type="term" value="F:phosphatidylcholine transporter activity"/>
    <property type="evidence" value="ECO:0007669"/>
    <property type="project" value="TreeGrafter"/>
</dbReference>
<dbReference type="InterPro" id="IPR055261">
    <property type="entry name" value="PI_transfer_N"/>
</dbReference>
<proteinExistence type="predicted"/>
<reference evidence="2" key="1">
    <citation type="submission" date="2015-11" db="EMBL/GenBank/DDBJ databases">
        <title>De novo transcriptome assembly of four potential Pierce s Disease insect vectors from Arizona vineyards.</title>
        <authorList>
            <person name="Tassone E.E."/>
        </authorList>
    </citation>
    <scope>NUCLEOTIDE SEQUENCE</scope>
</reference>
<dbReference type="AlphaFoldDB" id="A0A1B6ER29"/>
<accession>A0A1B6ER29</accession>
<gene>
    <name evidence="2" type="ORF">g.16033</name>
</gene>
<name>A0A1B6ER29_9HEMI</name>
<dbReference type="SUPFAM" id="SSF55961">
    <property type="entry name" value="Bet v1-like"/>
    <property type="match status" value="1"/>
</dbReference>